<proteinExistence type="predicted"/>
<dbReference type="AlphaFoldDB" id="A0A414NFW1"/>
<keyword evidence="5" id="KW-1185">Reference proteome</keyword>
<keyword evidence="2" id="KW-1133">Transmembrane helix</keyword>
<reference evidence="4 5" key="1">
    <citation type="submission" date="2018-08" db="EMBL/GenBank/DDBJ databases">
        <title>A genome reference for cultivated species of the human gut microbiota.</title>
        <authorList>
            <person name="Zou Y."/>
            <person name="Xue W."/>
            <person name="Luo G."/>
        </authorList>
    </citation>
    <scope>NUCLEOTIDE SEQUENCE [LARGE SCALE GENOMIC DNA]</scope>
    <source>
        <strain evidence="4 5">AM25-33</strain>
    </source>
</reference>
<dbReference type="Pfam" id="PF14478">
    <property type="entry name" value="DUF4430"/>
    <property type="match status" value="1"/>
</dbReference>
<organism evidence="4 5">
    <name type="scientific">Collinsella intestinalis</name>
    <dbReference type="NCBI Taxonomy" id="147207"/>
    <lineage>
        <taxon>Bacteria</taxon>
        <taxon>Bacillati</taxon>
        <taxon>Actinomycetota</taxon>
        <taxon>Coriobacteriia</taxon>
        <taxon>Coriobacteriales</taxon>
        <taxon>Coriobacteriaceae</taxon>
        <taxon>Collinsella</taxon>
    </lineage>
</organism>
<accession>A0A414NFW1</accession>
<dbReference type="EMBL" id="QSLJ01000001">
    <property type="protein sequence ID" value="RHF38666.1"/>
    <property type="molecule type" value="Genomic_DNA"/>
</dbReference>
<dbReference type="RefSeq" id="WP_118102977.1">
    <property type="nucleotide sequence ID" value="NZ_CABJEU010000001.1"/>
</dbReference>
<feature type="compositionally biased region" description="Low complexity" evidence="1">
    <location>
        <begin position="119"/>
        <end position="175"/>
    </location>
</feature>
<dbReference type="InParanoid" id="A0A414NFW1"/>
<feature type="domain" description="Transcobalamin-like C-terminal" evidence="3">
    <location>
        <begin position="223"/>
        <end position="294"/>
    </location>
</feature>
<name>A0A414NFW1_9ACTN</name>
<feature type="region of interest" description="Disordered" evidence="1">
    <location>
        <begin position="78"/>
        <end position="195"/>
    </location>
</feature>
<dbReference type="InterPro" id="IPR027954">
    <property type="entry name" value="Transcobalamin-like_C"/>
</dbReference>
<dbReference type="Gene3D" id="2.170.130.30">
    <property type="match status" value="1"/>
</dbReference>
<feature type="compositionally biased region" description="Gly residues" evidence="1">
    <location>
        <begin position="176"/>
        <end position="190"/>
    </location>
</feature>
<feature type="compositionally biased region" description="Polar residues" evidence="1">
    <location>
        <begin position="79"/>
        <end position="90"/>
    </location>
</feature>
<keyword evidence="2" id="KW-0812">Transmembrane</keyword>
<evidence type="ECO:0000259" key="3">
    <source>
        <dbReference type="Pfam" id="PF14478"/>
    </source>
</evidence>
<evidence type="ECO:0000313" key="4">
    <source>
        <dbReference type="EMBL" id="RHF38666.1"/>
    </source>
</evidence>
<evidence type="ECO:0000313" key="5">
    <source>
        <dbReference type="Proteomes" id="UP000283983"/>
    </source>
</evidence>
<evidence type="ECO:0000256" key="1">
    <source>
        <dbReference type="SAM" id="MobiDB-lite"/>
    </source>
</evidence>
<protein>
    <submittedName>
        <fullName evidence="4">DUF4430 domain-containing protein</fullName>
    </submittedName>
</protein>
<evidence type="ECO:0000256" key="2">
    <source>
        <dbReference type="SAM" id="Phobius"/>
    </source>
</evidence>
<feature type="transmembrane region" description="Helical" evidence="2">
    <location>
        <begin position="48"/>
        <end position="67"/>
    </location>
</feature>
<gene>
    <name evidence="4" type="ORF">DW682_02935</name>
</gene>
<sequence length="296" mass="29321">MADDKRAVSSELPADAAEMHCRDVVMDAPTDGGSTDGRSDRRRRKVQLAIAGASLVLVLGSVGYFALNPDAMSMGGDVTSAQTGSNSDGGTSDAELDGGAFVAPYATPVENSSKDSGDRSSSTSGDNGSKVQSSASDSDGSNSSASSSNGSSGNPSGPANGSTSSKPNSGGSSSQQGGGGQADKPAGGGQKPASKTVTVSILVDSSAVGGPVSGSGTFTFEEGATVYDALCALGLSIGSQDSIHGVYVSSINGLAEKEHGGSSGWMYAVNGKLPNMACSAYKLVDGDSIQWRYVTG</sequence>
<dbReference type="Proteomes" id="UP000283983">
    <property type="component" value="Unassembled WGS sequence"/>
</dbReference>
<keyword evidence="2" id="KW-0472">Membrane</keyword>
<comment type="caution">
    <text evidence="4">The sequence shown here is derived from an EMBL/GenBank/DDBJ whole genome shotgun (WGS) entry which is preliminary data.</text>
</comment>